<dbReference type="EMBL" id="JSZA02000123">
    <property type="protein sequence ID" value="TGO02499.1"/>
    <property type="molecule type" value="Genomic_DNA"/>
</dbReference>
<dbReference type="Proteomes" id="UP000030428">
    <property type="component" value="Unassembled WGS sequence"/>
</dbReference>
<gene>
    <name evidence="1" type="ORF">PN36_24110</name>
</gene>
<dbReference type="AlphaFoldDB" id="A0A4E0QM87"/>
<comment type="caution">
    <text evidence="1">The sequence shown here is derived from an EMBL/GenBank/DDBJ whole genome shotgun (WGS) entry which is preliminary data.</text>
</comment>
<organism evidence="1 2">
    <name type="scientific">Candidatus Thiomargarita nelsonii</name>
    <dbReference type="NCBI Taxonomy" id="1003181"/>
    <lineage>
        <taxon>Bacteria</taxon>
        <taxon>Pseudomonadati</taxon>
        <taxon>Pseudomonadota</taxon>
        <taxon>Gammaproteobacteria</taxon>
        <taxon>Thiotrichales</taxon>
        <taxon>Thiotrichaceae</taxon>
        <taxon>Thiomargarita</taxon>
    </lineage>
</organism>
<keyword evidence="2" id="KW-1185">Reference proteome</keyword>
<reference evidence="1 2" key="1">
    <citation type="journal article" date="2016" name="Front. Microbiol.">
        <title>Single-Cell (Meta-)Genomics of a Dimorphic Candidatus Thiomargarita nelsonii Reveals Genomic Plasticity.</title>
        <authorList>
            <person name="Flood B.E."/>
            <person name="Fliss P."/>
            <person name="Jones D.S."/>
            <person name="Dick G.J."/>
            <person name="Jain S."/>
            <person name="Kaster A.K."/>
            <person name="Winkel M."/>
            <person name="Mussmann M."/>
            <person name="Bailey J."/>
        </authorList>
    </citation>
    <scope>NUCLEOTIDE SEQUENCE [LARGE SCALE GENOMIC DNA]</scope>
    <source>
        <strain evidence="1">Hydrate Ridge</strain>
    </source>
</reference>
<evidence type="ECO:0000313" key="2">
    <source>
        <dbReference type="Proteomes" id="UP000030428"/>
    </source>
</evidence>
<evidence type="ECO:0000313" key="1">
    <source>
        <dbReference type="EMBL" id="TGO02499.1"/>
    </source>
</evidence>
<sequence length="115" mass="13356">MNNAIQDFNSSELWIIRTTLKERYNRDIELELADSELRLDPATPALTWCPTVFWEVAPVNFVIFKTGPDCYRCQFFYNENEIYGTGIDEYDNISECVSTLLKMQADHESQTNLSS</sequence>
<protein>
    <submittedName>
        <fullName evidence="1">Uncharacterized protein</fullName>
    </submittedName>
</protein>
<accession>A0A4E0QM87</accession>
<name>A0A4E0QM87_9GAMM</name>
<proteinExistence type="predicted"/>